<organism evidence="2 3">
    <name type="scientific">Rubroshorea leprosula</name>
    <dbReference type="NCBI Taxonomy" id="152421"/>
    <lineage>
        <taxon>Eukaryota</taxon>
        <taxon>Viridiplantae</taxon>
        <taxon>Streptophyta</taxon>
        <taxon>Embryophyta</taxon>
        <taxon>Tracheophyta</taxon>
        <taxon>Spermatophyta</taxon>
        <taxon>Magnoliopsida</taxon>
        <taxon>eudicotyledons</taxon>
        <taxon>Gunneridae</taxon>
        <taxon>Pentapetalae</taxon>
        <taxon>rosids</taxon>
        <taxon>malvids</taxon>
        <taxon>Malvales</taxon>
        <taxon>Dipterocarpaceae</taxon>
        <taxon>Rubroshorea</taxon>
    </lineage>
</organism>
<evidence type="ECO:0000313" key="3">
    <source>
        <dbReference type="Proteomes" id="UP001054252"/>
    </source>
</evidence>
<sequence length="547" mass="64452">MQESTFCYKLDHSTRRQKPLSKCSYGIYYKVSQRSKEEREQNKQEHAKCVIMDCGEDSCHATSQIELSSQMGNEYALKVIHIDNAEPLKVKVIYPYFENTLSKWLKKLHPPNETDEYVKWMRAKVFPKIRKLWQILLKMKDNGININKPYCMPLINGVPKLLYIHEEDGEKNKGDTPDDGFSSSNQGQNEQEPPSFNQEQNNDKDKDKNNLDLDYLIEVLNGIVTKLRSDGSYELRKYIDELHKYIEELQVFWKSNQDKSEHPQHYHLLSMHPILYNSDEKSKFLQLFYDVTWEYGLSSWLDMKMHWGHFQSRMMSAKKRRVYEATLHHKSRKSQNHAYNRARGDQGTHSSSQGYELNEFKRRRIHGNPLSSHAHDQEQSDLGSLSSNQRQSDQKSLSFNQEQSNQKTPYYCRGSDVVRFTRNVLAHFNDNDKNPKGERLAGDEIVETVDRDLAVCSLYYTYAKQFIADQATEELIEGYWKNYQQERWDNLKDEILKKAKKRGPGQKEAQLISQAYQLVPLQLYVRTRCQPGKWMKAEEIFKRRPPT</sequence>
<evidence type="ECO:0000256" key="1">
    <source>
        <dbReference type="SAM" id="MobiDB-lite"/>
    </source>
</evidence>
<keyword evidence="3" id="KW-1185">Reference proteome</keyword>
<feature type="region of interest" description="Disordered" evidence="1">
    <location>
        <begin position="368"/>
        <end position="410"/>
    </location>
</feature>
<feature type="region of interest" description="Disordered" evidence="1">
    <location>
        <begin position="169"/>
        <end position="208"/>
    </location>
</feature>
<feature type="region of interest" description="Disordered" evidence="1">
    <location>
        <begin position="321"/>
        <end position="353"/>
    </location>
</feature>
<dbReference type="AlphaFoldDB" id="A0AAV5MGL3"/>
<reference evidence="2 3" key="1">
    <citation type="journal article" date="2021" name="Commun. Biol.">
        <title>The genome of Shorea leprosula (Dipterocarpaceae) highlights the ecological relevance of drought in aseasonal tropical rainforests.</title>
        <authorList>
            <person name="Ng K.K.S."/>
            <person name="Kobayashi M.J."/>
            <person name="Fawcett J.A."/>
            <person name="Hatakeyama M."/>
            <person name="Paape T."/>
            <person name="Ng C.H."/>
            <person name="Ang C.C."/>
            <person name="Tnah L.H."/>
            <person name="Lee C.T."/>
            <person name="Nishiyama T."/>
            <person name="Sese J."/>
            <person name="O'Brien M.J."/>
            <person name="Copetti D."/>
            <person name="Mohd Noor M.I."/>
            <person name="Ong R.C."/>
            <person name="Putra M."/>
            <person name="Sireger I.Z."/>
            <person name="Indrioko S."/>
            <person name="Kosugi Y."/>
            <person name="Izuno A."/>
            <person name="Isagi Y."/>
            <person name="Lee S.L."/>
            <person name="Shimizu K.K."/>
        </authorList>
    </citation>
    <scope>NUCLEOTIDE SEQUENCE [LARGE SCALE GENOMIC DNA]</scope>
    <source>
        <strain evidence="2">214</strain>
    </source>
</reference>
<protein>
    <submittedName>
        <fullName evidence="2">Uncharacterized protein</fullName>
    </submittedName>
</protein>
<proteinExistence type="predicted"/>
<feature type="compositionally biased region" description="Polar residues" evidence="1">
    <location>
        <begin position="181"/>
        <end position="200"/>
    </location>
</feature>
<comment type="caution">
    <text evidence="2">The sequence shown here is derived from an EMBL/GenBank/DDBJ whole genome shotgun (WGS) entry which is preliminary data.</text>
</comment>
<evidence type="ECO:0000313" key="2">
    <source>
        <dbReference type="EMBL" id="GKV48935.1"/>
    </source>
</evidence>
<dbReference type="Proteomes" id="UP001054252">
    <property type="component" value="Unassembled WGS sequence"/>
</dbReference>
<accession>A0AAV5MGL3</accession>
<gene>
    <name evidence="2" type="ORF">SLEP1_g55719</name>
</gene>
<dbReference type="EMBL" id="BPVZ01000276">
    <property type="protein sequence ID" value="GKV48935.1"/>
    <property type="molecule type" value="Genomic_DNA"/>
</dbReference>
<feature type="compositionally biased region" description="Polar residues" evidence="1">
    <location>
        <begin position="380"/>
        <end position="408"/>
    </location>
</feature>
<name>A0AAV5MGL3_9ROSI</name>